<dbReference type="OrthoDB" id="1121776at2"/>
<name>A0A0L8VDV1_9BACT</name>
<proteinExistence type="predicted"/>
<organism evidence="2 3">
    <name type="scientific">Sunxiuqinia dokdonensis</name>
    <dbReference type="NCBI Taxonomy" id="1409788"/>
    <lineage>
        <taxon>Bacteria</taxon>
        <taxon>Pseudomonadati</taxon>
        <taxon>Bacteroidota</taxon>
        <taxon>Bacteroidia</taxon>
        <taxon>Marinilabiliales</taxon>
        <taxon>Prolixibacteraceae</taxon>
        <taxon>Sunxiuqinia</taxon>
    </lineage>
</organism>
<dbReference type="STRING" id="1409788.NC99_06070"/>
<sequence length="128" mass="13998">MQKHINIVAAIQIGFSVFGILFALLVYAVLHLVGDFTDEPEANMVLSIIANVLATVFVILAVPGIIGGIGLLKRKEWARILVLIISVLHVFNFPIGTAVGVYSIWALVQPEVVAEFRKRPMNEPINHG</sequence>
<keyword evidence="1" id="KW-0812">Transmembrane</keyword>
<dbReference type="AlphaFoldDB" id="A0A0L8VDV1"/>
<comment type="caution">
    <text evidence="2">The sequence shown here is derived from an EMBL/GenBank/DDBJ whole genome shotgun (WGS) entry which is preliminary data.</text>
</comment>
<evidence type="ECO:0000313" key="2">
    <source>
        <dbReference type="EMBL" id="KOH46630.1"/>
    </source>
</evidence>
<dbReference type="Proteomes" id="UP000036958">
    <property type="component" value="Unassembled WGS sequence"/>
</dbReference>
<gene>
    <name evidence="2" type="ORF">NC99_06070</name>
</gene>
<dbReference type="RefSeq" id="WP_053179586.1">
    <property type="nucleotide sequence ID" value="NZ_LGIA01000024.1"/>
</dbReference>
<feature type="transmembrane region" description="Helical" evidence="1">
    <location>
        <begin position="7"/>
        <end position="33"/>
    </location>
</feature>
<dbReference type="EMBL" id="LGIA01000024">
    <property type="protein sequence ID" value="KOH46630.1"/>
    <property type="molecule type" value="Genomic_DNA"/>
</dbReference>
<keyword evidence="1" id="KW-1133">Transmembrane helix</keyword>
<reference evidence="3" key="1">
    <citation type="submission" date="2015-07" db="EMBL/GenBank/DDBJ databases">
        <title>Genome sequencing of Sunxiuqinia dokdonensis strain SK.</title>
        <authorList>
            <person name="Ahn S."/>
            <person name="Kim B.-C."/>
        </authorList>
    </citation>
    <scope>NUCLEOTIDE SEQUENCE [LARGE SCALE GENOMIC DNA]</scope>
    <source>
        <strain evidence="3">SK</strain>
    </source>
</reference>
<feature type="transmembrane region" description="Helical" evidence="1">
    <location>
        <begin position="81"/>
        <end position="108"/>
    </location>
</feature>
<feature type="transmembrane region" description="Helical" evidence="1">
    <location>
        <begin position="45"/>
        <end position="69"/>
    </location>
</feature>
<evidence type="ECO:0000313" key="3">
    <source>
        <dbReference type="Proteomes" id="UP000036958"/>
    </source>
</evidence>
<evidence type="ECO:0000256" key="1">
    <source>
        <dbReference type="SAM" id="Phobius"/>
    </source>
</evidence>
<keyword evidence="1" id="KW-0472">Membrane</keyword>
<accession>A0A0L8VDV1</accession>
<keyword evidence="3" id="KW-1185">Reference proteome</keyword>
<evidence type="ECO:0008006" key="4">
    <source>
        <dbReference type="Google" id="ProtNLM"/>
    </source>
</evidence>
<protein>
    <recommendedName>
        <fullName evidence="4">DUF4064 domain-containing protein</fullName>
    </recommendedName>
</protein>